<dbReference type="EMBL" id="VSWC01000053">
    <property type="protein sequence ID" value="KAA1101336.1"/>
    <property type="molecule type" value="Genomic_DNA"/>
</dbReference>
<sequence length="68" mass="7716">MFNNHTGRGRTATALTWHWHKSLDEDRTEAYLSLSEECPGSCKGRVVHQFLQGVSLKSAPLPVQWYEG</sequence>
<evidence type="ECO:0000313" key="2">
    <source>
        <dbReference type="Proteomes" id="UP000324748"/>
    </source>
</evidence>
<name>A0A5B0PJX9_PUCGR</name>
<comment type="caution">
    <text evidence="1">The sequence shown here is derived from an EMBL/GenBank/DDBJ whole genome shotgun (WGS) entry which is preliminary data.</text>
</comment>
<organism evidence="1 2">
    <name type="scientific">Puccinia graminis f. sp. tritici</name>
    <dbReference type="NCBI Taxonomy" id="56615"/>
    <lineage>
        <taxon>Eukaryota</taxon>
        <taxon>Fungi</taxon>
        <taxon>Dikarya</taxon>
        <taxon>Basidiomycota</taxon>
        <taxon>Pucciniomycotina</taxon>
        <taxon>Pucciniomycetes</taxon>
        <taxon>Pucciniales</taxon>
        <taxon>Pucciniaceae</taxon>
        <taxon>Puccinia</taxon>
    </lineage>
</organism>
<dbReference type="AlphaFoldDB" id="A0A5B0PJX9"/>
<reference evidence="1 2" key="1">
    <citation type="submission" date="2019-05" db="EMBL/GenBank/DDBJ databases">
        <title>Emergence of the Ug99 lineage of the wheat stem rust pathogen through somatic hybridization.</title>
        <authorList>
            <person name="Li F."/>
            <person name="Upadhyaya N.M."/>
            <person name="Sperschneider J."/>
            <person name="Matny O."/>
            <person name="Nguyen-Phuc H."/>
            <person name="Mago R."/>
            <person name="Raley C."/>
            <person name="Miller M.E."/>
            <person name="Silverstein K.A.T."/>
            <person name="Henningsen E."/>
            <person name="Hirsch C.D."/>
            <person name="Visser B."/>
            <person name="Pretorius Z.A."/>
            <person name="Steffenson B.J."/>
            <person name="Schwessinger B."/>
            <person name="Dodds P.N."/>
            <person name="Figueroa M."/>
        </authorList>
    </citation>
    <scope>NUCLEOTIDE SEQUENCE [LARGE SCALE GENOMIC DNA]</scope>
    <source>
        <strain evidence="1">21-0</strain>
    </source>
</reference>
<evidence type="ECO:0000313" key="1">
    <source>
        <dbReference type="EMBL" id="KAA1101336.1"/>
    </source>
</evidence>
<gene>
    <name evidence="1" type="ORF">PGT21_017100</name>
</gene>
<keyword evidence="2" id="KW-1185">Reference proteome</keyword>
<protein>
    <submittedName>
        <fullName evidence="1">Uncharacterized protein</fullName>
    </submittedName>
</protein>
<proteinExistence type="predicted"/>
<dbReference type="Proteomes" id="UP000324748">
    <property type="component" value="Unassembled WGS sequence"/>
</dbReference>
<accession>A0A5B0PJX9</accession>